<evidence type="ECO:0000313" key="3">
    <source>
        <dbReference type="Proteomes" id="UP001210339"/>
    </source>
</evidence>
<feature type="transmembrane region" description="Helical" evidence="1">
    <location>
        <begin position="276"/>
        <end position="297"/>
    </location>
</feature>
<keyword evidence="1" id="KW-0812">Transmembrane</keyword>
<dbReference type="RefSeq" id="WP_271191251.1">
    <property type="nucleotide sequence ID" value="NZ_CP115667.1"/>
</dbReference>
<protein>
    <submittedName>
        <fullName evidence="2">Uncharacterized protein</fullName>
    </submittedName>
</protein>
<dbReference type="Proteomes" id="UP001210339">
    <property type="component" value="Chromosome"/>
</dbReference>
<sequence>MNRKLKDLILLGIFIVILFISTISNQFSTDILWKQDNSVREYQGLLFNAPADITGLKVSRGNTQEGLVTYNVEFSYIGSGSGLRILGTPVRQVFFDEGLTPKHSEVKLRGDYSKINDLLVNEKLTVKPHGDNVPPFEARSTMRVDLDPEVEHYAFTLHYAPLETNYRMTDKVADTSVFITNAKVDKFTNSQTNTDAKTTTFSESGFTVNVEENQNSSTMSHVTFLDTVSKVVFIGAALGVVALIYLTRREHHALVIVLMMLMVLSFYRMLDMGATTIGTLVVMPIVFYIGTVLARFMGKERLHVNGKELKQNLAFTVVFFVAALVLIVLPQAF</sequence>
<keyword evidence="1" id="KW-0472">Membrane</keyword>
<dbReference type="EMBL" id="CP115667">
    <property type="protein sequence ID" value="WBW49720.1"/>
    <property type="molecule type" value="Genomic_DNA"/>
</dbReference>
<feature type="transmembrane region" description="Helical" evidence="1">
    <location>
        <begin position="309"/>
        <end position="329"/>
    </location>
</feature>
<evidence type="ECO:0000256" key="1">
    <source>
        <dbReference type="SAM" id="Phobius"/>
    </source>
</evidence>
<gene>
    <name evidence="2" type="ORF">O6R05_06880</name>
</gene>
<reference evidence="2 3" key="1">
    <citation type="submission" date="2023-01" db="EMBL/GenBank/DDBJ databases">
        <authorList>
            <person name="Lee S.H."/>
            <person name="Jung H.S."/>
            <person name="Yun J.U."/>
        </authorList>
    </citation>
    <scope>NUCLEOTIDE SEQUENCE [LARGE SCALE GENOMIC DNA]</scope>
    <source>
        <strain evidence="2 3">CBA3646</strain>
    </source>
</reference>
<name>A0ABY7QUL5_9FIRM</name>
<organism evidence="2 3">
    <name type="scientific">Peptoniphilus equinus</name>
    <dbReference type="NCBI Taxonomy" id="3016343"/>
    <lineage>
        <taxon>Bacteria</taxon>
        <taxon>Bacillati</taxon>
        <taxon>Bacillota</taxon>
        <taxon>Tissierellia</taxon>
        <taxon>Tissierellales</taxon>
        <taxon>Peptoniphilaceae</taxon>
        <taxon>Peptoniphilus</taxon>
    </lineage>
</organism>
<keyword evidence="3" id="KW-1185">Reference proteome</keyword>
<evidence type="ECO:0000313" key="2">
    <source>
        <dbReference type="EMBL" id="WBW49720.1"/>
    </source>
</evidence>
<feature type="transmembrane region" description="Helical" evidence="1">
    <location>
        <begin position="227"/>
        <end position="246"/>
    </location>
</feature>
<accession>A0ABY7QUL5</accession>
<proteinExistence type="predicted"/>
<keyword evidence="1" id="KW-1133">Transmembrane helix</keyword>
<feature type="transmembrane region" description="Helical" evidence="1">
    <location>
        <begin position="253"/>
        <end position="270"/>
    </location>
</feature>